<evidence type="ECO:0000256" key="4">
    <source>
        <dbReference type="ARBA" id="ARBA00022452"/>
    </source>
</evidence>
<comment type="caution">
    <text evidence="16">The sequence shown here is derived from an EMBL/GenBank/DDBJ whole genome shotgun (WGS) entry which is preliminary data.</text>
</comment>
<evidence type="ECO:0000313" key="16">
    <source>
        <dbReference type="EMBL" id="MDC8771404.1"/>
    </source>
</evidence>
<keyword evidence="5 10" id="KW-0812">Transmembrane</keyword>
<comment type="similarity">
    <text evidence="2 10 11">Belongs to the TonB-dependent receptor family.</text>
</comment>
<evidence type="ECO:0000256" key="6">
    <source>
        <dbReference type="ARBA" id="ARBA00023077"/>
    </source>
</evidence>
<keyword evidence="3 10" id="KW-0813">Transport</keyword>
<dbReference type="InterPro" id="IPR036942">
    <property type="entry name" value="Beta-barrel_TonB_sf"/>
</dbReference>
<sequence>MHSHIFTQRALALGASLLCLSLSAWAQEAVPQAASMKEQGQSEKLGKVVLTGNPLRQQELAQPSNVLDGDALILRRGSTLGETLEGLPGLSSSYFGPNSNRPTIRGLDGDRVRMLSNSGASVDASSLSFDHAVPLDPLVIERIEVLRGAAALLYGGNAIGGVVNTIDNRIPRQAPLGDGGLSGATELRLGGAAAERNGAMVLEGGDKRFVWHADASARRAQDLRVPSFTADGVTAQVVRNSASDSHGAALGGSLLFANGFAGLSVDDSRNNYGVTVEPDVTVEMQRQRLSAAGEWRFDAKETPPKEAALVQRLSWSMGSTRYEHREVEGTGAVGTIFKSRGKDLRVELEHAKLGPLHGVIGLQLEDSDFSALGAEALVPSTSTRNGAVFVLEQFSSGPLALSAGARLESVRVDSRGDEAANGGEERFGAPSRRSFSPHSLSLGGSYKLLGEAGTANTATSHGLSLTANLNSTERAPMFYELHANGVHVASGAFERGDAQLRTESALGLDLGLVWQGSQEMLRLNVFRTRFSRYIALDATGAQIEADGQSLPEYAFKSVPALMQGFELEGRMDLPQLRSGAKLSLTAQLDAVRGENRDSGEALPRLAPLRASLGLDAQQDQWSGRFELRAAARQDRVPALDRPTAGYAIVKLSLARQFRFAGTDGLWYLKLDNLGNKLAYSASSVATIRDLSPLPGRSAHTGVQLRF</sequence>
<evidence type="ECO:0000256" key="12">
    <source>
        <dbReference type="SAM" id="MobiDB-lite"/>
    </source>
</evidence>
<feature type="domain" description="TonB-dependent receptor plug" evidence="15">
    <location>
        <begin position="57"/>
        <end position="162"/>
    </location>
</feature>
<dbReference type="Gene3D" id="2.170.130.10">
    <property type="entry name" value="TonB-dependent receptor, plug domain"/>
    <property type="match status" value="1"/>
</dbReference>
<proteinExistence type="inferred from homology"/>
<evidence type="ECO:0000256" key="7">
    <source>
        <dbReference type="ARBA" id="ARBA00023136"/>
    </source>
</evidence>
<dbReference type="Proteomes" id="UP001221189">
    <property type="component" value="Unassembled WGS sequence"/>
</dbReference>
<dbReference type="InterPro" id="IPR000531">
    <property type="entry name" value="Beta-barrel_TonB"/>
</dbReference>
<name>A0ABT5KD61_9BURK</name>
<evidence type="ECO:0000256" key="13">
    <source>
        <dbReference type="SAM" id="SignalP"/>
    </source>
</evidence>
<dbReference type="Gene3D" id="2.40.170.20">
    <property type="entry name" value="TonB-dependent receptor, beta-barrel domain"/>
    <property type="match status" value="1"/>
</dbReference>
<feature type="region of interest" description="Disordered" evidence="12">
    <location>
        <begin position="414"/>
        <end position="436"/>
    </location>
</feature>
<evidence type="ECO:0000256" key="11">
    <source>
        <dbReference type="RuleBase" id="RU003357"/>
    </source>
</evidence>
<evidence type="ECO:0000256" key="10">
    <source>
        <dbReference type="PROSITE-ProRule" id="PRU01360"/>
    </source>
</evidence>
<keyword evidence="4 10" id="KW-1134">Transmembrane beta strand</keyword>
<evidence type="ECO:0000259" key="14">
    <source>
        <dbReference type="Pfam" id="PF00593"/>
    </source>
</evidence>
<reference evidence="16 17" key="1">
    <citation type="submission" date="2022-10" db="EMBL/GenBank/DDBJ databases">
        <title>Paucibacter sp. hw1 Genome sequencing.</title>
        <authorList>
            <person name="Park S."/>
        </authorList>
    </citation>
    <scope>NUCLEOTIDE SEQUENCE [LARGE SCALE GENOMIC DNA]</scope>
    <source>
        <strain evidence="17">hw1</strain>
    </source>
</reference>
<keyword evidence="8 16" id="KW-0675">Receptor</keyword>
<dbReference type="SUPFAM" id="SSF56935">
    <property type="entry name" value="Porins"/>
    <property type="match status" value="1"/>
</dbReference>
<dbReference type="RefSeq" id="WP_273599693.1">
    <property type="nucleotide sequence ID" value="NZ_JAQQXT010000003.1"/>
</dbReference>
<keyword evidence="13" id="KW-0732">Signal</keyword>
<keyword evidence="17" id="KW-1185">Reference proteome</keyword>
<dbReference type="Pfam" id="PF00593">
    <property type="entry name" value="TonB_dep_Rec_b-barrel"/>
    <property type="match status" value="1"/>
</dbReference>
<evidence type="ECO:0000256" key="2">
    <source>
        <dbReference type="ARBA" id="ARBA00009810"/>
    </source>
</evidence>
<dbReference type="EMBL" id="JAQQXT010000003">
    <property type="protein sequence ID" value="MDC8771404.1"/>
    <property type="molecule type" value="Genomic_DNA"/>
</dbReference>
<organism evidence="16 17">
    <name type="scientific">Roseateles albus</name>
    <dbReference type="NCBI Taxonomy" id="2987525"/>
    <lineage>
        <taxon>Bacteria</taxon>
        <taxon>Pseudomonadati</taxon>
        <taxon>Pseudomonadota</taxon>
        <taxon>Betaproteobacteria</taxon>
        <taxon>Burkholderiales</taxon>
        <taxon>Sphaerotilaceae</taxon>
        <taxon>Roseateles</taxon>
    </lineage>
</organism>
<evidence type="ECO:0000256" key="1">
    <source>
        <dbReference type="ARBA" id="ARBA00004571"/>
    </source>
</evidence>
<evidence type="ECO:0000256" key="3">
    <source>
        <dbReference type="ARBA" id="ARBA00022448"/>
    </source>
</evidence>
<gene>
    <name evidence="16" type="ORF">PRZ03_07450</name>
</gene>
<evidence type="ECO:0000259" key="15">
    <source>
        <dbReference type="Pfam" id="PF07715"/>
    </source>
</evidence>
<dbReference type="InterPro" id="IPR039426">
    <property type="entry name" value="TonB-dep_rcpt-like"/>
</dbReference>
<feature type="signal peptide" evidence="13">
    <location>
        <begin position="1"/>
        <end position="26"/>
    </location>
</feature>
<accession>A0ABT5KD61</accession>
<dbReference type="PROSITE" id="PS52016">
    <property type="entry name" value="TONB_DEPENDENT_REC_3"/>
    <property type="match status" value="1"/>
</dbReference>
<dbReference type="Pfam" id="PF07715">
    <property type="entry name" value="Plug"/>
    <property type="match status" value="1"/>
</dbReference>
<feature type="compositionally biased region" description="Basic and acidic residues" evidence="12">
    <location>
        <begin position="414"/>
        <end position="427"/>
    </location>
</feature>
<feature type="domain" description="TonB-dependent receptor-like beta-barrel" evidence="14">
    <location>
        <begin position="281"/>
        <end position="673"/>
    </location>
</feature>
<evidence type="ECO:0000313" key="17">
    <source>
        <dbReference type="Proteomes" id="UP001221189"/>
    </source>
</evidence>
<evidence type="ECO:0000256" key="9">
    <source>
        <dbReference type="ARBA" id="ARBA00023237"/>
    </source>
</evidence>
<keyword evidence="9 10" id="KW-0998">Cell outer membrane</keyword>
<protein>
    <submittedName>
        <fullName evidence="16">TonB-dependent receptor</fullName>
    </submittedName>
</protein>
<dbReference type="InterPro" id="IPR037066">
    <property type="entry name" value="Plug_dom_sf"/>
</dbReference>
<evidence type="ECO:0000256" key="8">
    <source>
        <dbReference type="ARBA" id="ARBA00023170"/>
    </source>
</evidence>
<comment type="subcellular location">
    <subcellularLocation>
        <location evidence="1 10">Cell outer membrane</location>
        <topology evidence="1 10">Multi-pass membrane protein</topology>
    </subcellularLocation>
</comment>
<keyword evidence="6 11" id="KW-0798">TonB box</keyword>
<evidence type="ECO:0000256" key="5">
    <source>
        <dbReference type="ARBA" id="ARBA00022692"/>
    </source>
</evidence>
<dbReference type="InterPro" id="IPR012910">
    <property type="entry name" value="Plug_dom"/>
</dbReference>
<feature type="chain" id="PRO_5045564454" evidence="13">
    <location>
        <begin position="27"/>
        <end position="706"/>
    </location>
</feature>
<keyword evidence="7 10" id="KW-0472">Membrane</keyword>
<dbReference type="PANTHER" id="PTHR30069:SF40">
    <property type="entry name" value="TONB-DEPENDENT RECEPTOR NMB0964-RELATED"/>
    <property type="match status" value="1"/>
</dbReference>
<dbReference type="PANTHER" id="PTHR30069">
    <property type="entry name" value="TONB-DEPENDENT OUTER MEMBRANE RECEPTOR"/>
    <property type="match status" value="1"/>
</dbReference>